<dbReference type="EMBL" id="FOUJ01000007">
    <property type="protein sequence ID" value="SFM90820.1"/>
    <property type="molecule type" value="Genomic_DNA"/>
</dbReference>
<proteinExistence type="predicted"/>
<dbReference type="STRING" id="487685.SAMN04488696_2824"/>
<dbReference type="RefSeq" id="WP_091938036.1">
    <property type="nucleotide sequence ID" value="NZ_FOUJ01000007.1"/>
</dbReference>
<gene>
    <name evidence="1" type="ORF">SAMN04488696_2824</name>
</gene>
<sequence length="82" mass="9139">MMKDKEVKTLVFMGGSIDIKAPGEFTNDKNEVVKYGPKIDVSTITDHKGIIKPEIFNNMLDALSKDTDAKQAIKELASWKPN</sequence>
<dbReference type="Proteomes" id="UP000198535">
    <property type="component" value="Unassembled WGS sequence"/>
</dbReference>
<name>A0A1I4UQ08_9EURY</name>
<evidence type="ECO:0000313" key="1">
    <source>
        <dbReference type="EMBL" id="SFM90820.1"/>
    </source>
</evidence>
<protein>
    <submittedName>
        <fullName evidence="1">Uncharacterized protein</fullName>
    </submittedName>
</protein>
<keyword evidence="2" id="KW-1185">Reference proteome</keyword>
<organism evidence="1 2">
    <name type="scientific">Methanolobus profundi</name>
    <dbReference type="NCBI Taxonomy" id="487685"/>
    <lineage>
        <taxon>Archaea</taxon>
        <taxon>Methanobacteriati</taxon>
        <taxon>Methanobacteriota</taxon>
        <taxon>Stenosarchaea group</taxon>
        <taxon>Methanomicrobia</taxon>
        <taxon>Methanosarcinales</taxon>
        <taxon>Methanosarcinaceae</taxon>
        <taxon>Methanolobus</taxon>
    </lineage>
</organism>
<dbReference type="AlphaFoldDB" id="A0A1I4UQ08"/>
<reference evidence="2" key="1">
    <citation type="submission" date="2016-10" db="EMBL/GenBank/DDBJ databases">
        <authorList>
            <person name="Varghese N."/>
            <person name="Submissions S."/>
        </authorList>
    </citation>
    <scope>NUCLEOTIDE SEQUENCE [LARGE SCALE GENOMIC DNA]</scope>
    <source>
        <strain evidence="2">Mob M</strain>
    </source>
</reference>
<evidence type="ECO:0000313" key="2">
    <source>
        <dbReference type="Proteomes" id="UP000198535"/>
    </source>
</evidence>
<accession>A0A1I4UQ08</accession>